<dbReference type="PROSITE" id="PS50089">
    <property type="entry name" value="ZF_RING_2"/>
    <property type="match status" value="1"/>
</dbReference>
<dbReference type="GO" id="GO:0016567">
    <property type="term" value="P:protein ubiquitination"/>
    <property type="evidence" value="ECO:0007669"/>
    <property type="project" value="TreeGrafter"/>
</dbReference>
<dbReference type="GO" id="GO:0061630">
    <property type="term" value="F:ubiquitin protein ligase activity"/>
    <property type="evidence" value="ECO:0007669"/>
    <property type="project" value="UniProtKB-EC"/>
</dbReference>
<evidence type="ECO:0000256" key="11">
    <source>
        <dbReference type="ARBA" id="ARBA00022833"/>
    </source>
</evidence>
<evidence type="ECO:0000256" key="5">
    <source>
        <dbReference type="ARBA" id="ARBA00022679"/>
    </source>
</evidence>
<feature type="compositionally biased region" description="Basic and acidic residues" evidence="19">
    <location>
        <begin position="362"/>
        <end position="372"/>
    </location>
</feature>
<evidence type="ECO:0000256" key="4">
    <source>
        <dbReference type="ARBA" id="ARBA00012483"/>
    </source>
</evidence>
<evidence type="ECO:0000256" key="1">
    <source>
        <dbReference type="ARBA" id="ARBA00000900"/>
    </source>
</evidence>
<comment type="subunit">
    <text evidence="15">Interacts with INCA1. Interacts with TMEM43, ENDOD1, TMEM33 and TMED1 to form a complex capable of modulating innate immune signaling through the cGAS-STING pathway. Interacts with UBE2J1; this interaction is important for SQSTM1 ubiquitination.</text>
</comment>
<evidence type="ECO:0000256" key="3">
    <source>
        <dbReference type="ARBA" id="ARBA00004906"/>
    </source>
</evidence>
<reference evidence="22" key="2">
    <citation type="submission" date="2025-08" db="UniProtKB">
        <authorList>
            <consortium name="Ensembl"/>
        </authorList>
    </citation>
    <scope>IDENTIFICATION</scope>
</reference>
<evidence type="ECO:0000256" key="9">
    <source>
        <dbReference type="ARBA" id="ARBA00022786"/>
    </source>
</evidence>
<keyword evidence="23" id="KW-1185">Reference proteome</keyword>
<dbReference type="SMART" id="SM00184">
    <property type="entry name" value="RING"/>
    <property type="match status" value="1"/>
</dbReference>
<keyword evidence="13 20" id="KW-0472">Membrane</keyword>
<evidence type="ECO:0000256" key="8">
    <source>
        <dbReference type="ARBA" id="ARBA00022771"/>
    </source>
</evidence>
<reference evidence="22 23" key="1">
    <citation type="submission" date="2020-06" db="EMBL/GenBank/DDBJ databases">
        <authorList>
            <consortium name="Wellcome Sanger Institute Data Sharing"/>
        </authorList>
    </citation>
    <scope>NUCLEOTIDE SEQUENCE [LARGE SCALE GENOMIC DNA]</scope>
</reference>
<dbReference type="GO" id="GO:0006511">
    <property type="term" value="P:ubiquitin-dependent protein catabolic process"/>
    <property type="evidence" value="ECO:0007669"/>
    <property type="project" value="TreeGrafter"/>
</dbReference>
<evidence type="ECO:0000256" key="10">
    <source>
        <dbReference type="ARBA" id="ARBA00022824"/>
    </source>
</evidence>
<feature type="transmembrane region" description="Helical" evidence="20">
    <location>
        <begin position="127"/>
        <end position="153"/>
    </location>
</feature>
<keyword evidence="11" id="KW-0862">Zinc</keyword>
<dbReference type="InterPro" id="IPR001841">
    <property type="entry name" value="Znf_RING"/>
</dbReference>
<feature type="domain" description="RING-type" evidence="21">
    <location>
        <begin position="390"/>
        <end position="432"/>
    </location>
</feature>
<comment type="catalytic activity">
    <reaction evidence="1">
        <text>S-ubiquitinyl-[E2 ubiquitin-conjugating enzyme]-L-cysteine + [acceptor protein]-L-lysine = [E2 ubiquitin-conjugating enzyme]-L-cysteine + N(6)-ubiquitinyl-[acceptor protein]-L-lysine.</text>
        <dbReference type="EC" id="2.3.2.27"/>
    </reaction>
</comment>
<dbReference type="EC" id="2.3.2.27" evidence="4"/>
<feature type="region of interest" description="Disordered" evidence="19">
    <location>
        <begin position="333"/>
        <end position="372"/>
    </location>
</feature>
<evidence type="ECO:0000256" key="13">
    <source>
        <dbReference type="ARBA" id="ARBA00023136"/>
    </source>
</evidence>
<comment type="function">
    <text evidence="14">E3 ubiquitin-protein ligase that plays a key role in endosome organization by retaining vesicles in the perinuclear cloud. Acts as a platform for perinuclear positioning of the endosomal system by mediating ubiquitination of SQSTM1 through interaction with the ubiquitin conjugating enzyme UBE2J1. Ubiquitinated SQSTM1 attracts specific vesicle-associated adapters, forming a molecular bridge that restrains cognate vesicles in the perinuclear region and organizes the endosomal pathway for efficient cargo transport. Also acts as a regulator of type I interferon production in response to viral infection by mediating the formation of 'Lys-11'-linked polyubiquitin chains on TMEM173/STING, leading to stabilize TMEM173/STING. Also required to limit type I interferon response by promoting autophagic degradation of IRF3.</text>
</comment>
<dbReference type="GeneTree" id="ENSGT00390000016584"/>
<reference evidence="22" key="3">
    <citation type="submission" date="2025-09" db="UniProtKB">
        <authorList>
            <consortium name="Ensembl"/>
        </authorList>
    </citation>
    <scope>IDENTIFICATION</scope>
</reference>
<evidence type="ECO:0000259" key="21">
    <source>
        <dbReference type="PROSITE" id="PS50089"/>
    </source>
</evidence>
<accession>A0AAY4BV56</accession>
<feature type="transmembrane region" description="Helical" evidence="20">
    <location>
        <begin position="173"/>
        <end position="196"/>
    </location>
</feature>
<gene>
    <name evidence="22" type="primary">RNF26</name>
</gene>
<feature type="transmembrane region" description="Helical" evidence="20">
    <location>
        <begin position="58"/>
        <end position="80"/>
    </location>
</feature>
<evidence type="ECO:0000256" key="16">
    <source>
        <dbReference type="ARBA" id="ARBA00067352"/>
    </source>
</evidence>
<dbReference type="PANTHER" id="PTHR22696:SF1">
    <property type="entry name" value="E3 UBIQUITIN-PROTEIN LIGASE RNF26"/>
    <property type="match status" value="1"/>
</dbReference>
<dbReference type="Gene3D" id="3.30.40.10">
    <property type="entry name" value="Zinc/RING finger domain, C3HC4 (zinc finger)"/>
    <property type="match status" value="1"/>
</dbReference>
<keyword evidence="10" id="KW-0256">Endoplasmic reticulum</keyword>
<keyword evidence="6 20" id="KW-0812">Transmembrane</keyword>
<evidence type="ECO:0000256" key="15">
    <source>
        <dbReference type="ARBA" id="ARBA00063040"/>
    </source>
</evidence>
<comment type="subcellular location">
    <subcellularLocation>
        <location evidence="2">Endoplasmic reticulum membrane</location>
        <topology evidence="2">Multi-pass membrane protein</topology>
    </subcellularLocation>
</comment>
<dbReference type="Proteomes" id="UP000694580">
    <property type="component" value="Chromosome 2"/>
</dbReference>
<feature type="transmembrane region" description="Helical" evidence="20">
    <location>
        <begin position="208"/>
        <end position="238"/>
    </location>
</feature>
<evidence type="ECO:0000256" key="19">
    <source>
        <dbReference type="SAM" id="MobiDB-lite"/>
    </source>
</evidence>
<dbReference type="RefSeq" id="XP_028826583.1">
    <property type="nucleotide sequence ID" value="XM_028970750.1"/>
</dbReference>
<dbReference type="InterPro" id="IPR013083">
    <property type="entry name" value="Znf_RING/FYVE/PHD"/>
</dbReference>
<evidence type="ECO:0000313" key="23">
    <source>
        <dbReference type="Proteomes" id="UP000694580"/>
    </source>
</evidence>
<protein>
    <recommendedName>
        <fullName evidence="16">E3 ubiquitin-protein ligase RNF26</fullName>
        <ecNumber evidence="4">2.3.2.27</ecNumber>
    </recommendedName>
    <alternativeName>
        <fullName evidence="17">RING finger protein 26</fullName>
    </alternativeName>
</protein>
<comment type="pathway">
    <text evidence="3">Protein modification; protein ubiquitination.</text>
</comment>
<dbReference type="GO" id="GO:0005789">
    <property type="term" value="C:endoplasmic reticulum membrane"/>
    <property type="evidence" value="ECO:0007669"/>
    <property type="project" value="UniProtKB-SubCell"/>
</dbReference>
<dbReference type="CDD" id="cd16788">
    <property type="entry name" value="mRING-HC-C3HC5_RNF26"/>
    <property type="match status" value="1"/>
</dbReference>
<evidence type="ECO:0000313" key="22">
    <source>
        <dbReference type="Ensembl" id="ENSDCDP00010024447.1"/>
    </source>
</evidence>
<evidence type="ECO:0000256" key="7">
    <source>
        <dbReference type="ARBA" id="ARBA00022723"/>
    </source>
</evidence>
<evidence type="ECO:0000256" key="14">
    <source>
        <dbReference type="ARBA" id="ARBA00057605"/>
    </source>
</evidence>
<evidence type="ECO:0000256" key="6">
    <source>
        <dbReference type="ARBA" id="ARBA00022692"/>
    </source>
</evidence>
<keyword evidence="5" id="KW-0808">Transferase</keyword>
<keyword evidence="8 18" id="KW-0863">Zinc-finger</keyword>
<dbReference type="AlphaFoldDB" id="A0AAY4BV56"/>
<dbReference type="SUPFAM" id="SSF57850">
    <property type="entry name" value="RING/U-box"/>
    <property type="match status" value="1"/>
</dbReference>
<keyword evidence="9" id="KW-0833">Ubl conjugation pathway</keyword>
<dbReference type="GeneID" id="114784901"/>
<keyword evidence="12 20" id="KW-1133">Transmembrane helix</keyword>
<name>A0AAY4BV56_9TELE</name>
<dbReference type="FunFam" id="3.30.40.10:FF:000387">
    <property type="entry name" value="RING finger protein 26"/>
    <property type="match status" value="1"/>
</dbReference>
<sequence length="443" mass="49115">MGLLSLFFCSVGRCIDLICFLLDVNFVIVHSLIRLLVALMSFVNSLPVLLTSSLLECWNFLLVGLITAMDGVSVVTHNMVGGSQQLLGGLVEGFKMVGYLSSHILLRTRELMHRGLLSGHNLLRHMWEGCGIAVSLVLYLVNTVVNMLLIGTQNLYTIIVETLETVALPLQKILELTVTVLTFLYSSLVGTSLLVWTPCRLVMEFLGYLGQVFISVFLLNSVGLVLTVAVIVSASVYVNPEPFRRFISSVSATPTFQRLQRTLHRLSLLERGMRQRLVWPGSRVLQGAAANNRDTEVAREDIEGLEGQAADQLAPEDHVLNEERGEEAGGAGLLHQVPQQPDDAPGPPTQASNGNRRPLQKARSEEGPRGRPCDAKLLTLLQEQEERKKCVICQDSAKTVVLLPCRHLCLCRSCTDILLRQPIYQHNCPLCRHMILQTMDVYL</sequence>
<dbReference type="Ensembl" id="ENSDCDT00010030224.1">
    <property type="protein sequence ID" value="ENSDCDP00010024447.1"/>
    <property type="gene ID" value="ENSDCDG00010015483.1"/>
</dbReference>
<dbReference type="RefSeq" id="XP_028826582.1">
    <property type="nucleotide sequence ID" value="XM_028970749.1"/>
</dbReference>
<evidence type="ECO:0000256" key="2">
    <source>
        <dbReference type="ARBA" id="ARBA00004477"/>
    </source>
</evidence>
<dbReference type="InterPro" id="IPR040089">
    <property type="entry name" value="RNF26_mRING-HC-C3HC5"/>
</dbReference>
<dbReference type="GO" id="GO:0008270">
    <property type="term" value="F:zinc ion binding"/>
    <property type="evidence" value="ECO:0007669"/>
    <property type="project" value="UniProtKB-KW"/>
</dbReference>
<evidence type="ECO:0000256" key="20">
    <source>
        <dbReference type="SAM" id="Phobius"/>
    </source>
</evidence>
<dbReference type="PANTHER" id="PTHR22696">
    <property type="entry name" value="E3 UBIQUITIN-PROTEIN LIGASE RNF26"/>
    <property type="match status" value="1"/>
</dbReference>
<dbReference type="Pfam" id="PF13920">
    <property type="entry name" value="zf-C3HC4_3"/>
    <property type="match status" value="1"/>
</dbReference>
<evidence type="ECO:0000256" key="17">
    <source>
        <dbReference type="ARBA" id="ARBA00075536"/>
    </source>
</evidence>
<organism evidence="22 23">
    <name type="scientific">Denticeps clupeoides</name>
    <name type="common">denticle herring</name>
    <dbReference type="NCBI Taxonomy" id="299321"/>
    <lineage>
        <taxon>Eukaryota</taxon>
        <taxon>Metazoa</taxon>
        <taxon>Chordata</taxon>
        <taxon>Craniata</taxon>
        <taxon>Vertebrata</taxon>
        <taxon>Euteleostomi</taxon>
        <taxon>Actinopterygii</taxon>
        <taxon>Neopterygii</taxon>
        <taxon>Teleostei</taxon>
        <taxon>Clupei</taxon>
        <taxon>Clupeiformes</taxon>
        <taxon>Denticipitoidei</taxon>
        <taxon>Denticipitidae</taxon>
        <taxon>Denticeps</taxon>
    </lineage>
</organism>
<proteinExistence type="predicted"/>
<keyword evidence="7" id="KW-0479">Metal-binding</keyword>
<evidence type="ECO:0000256" key="12">
    <source>
        <dbReference type="ARBA" id="ARBA00022989"/>
    </source>
</evidence>
<feature type="transmembrane region" description="Helical" evidence="20">
    <location>
        <begin position="24"/>
        <end position="46"/>
    </location>
</feature>
<evidence type="ECO:0000256" key="18">
    <source>
        <dbReference type="PROSITE-ProRule" id="PRU00175"/>
    </source>
</evidence>